<keyword evidence="7" id="KW-0560">Oxidoreductase</keyword>
<evidence type="ECO:0000256" key="3">
    <source>
        <dbReference type="ARBA" id="ARBA00022485"/>
    </source>
</evidence>
<dbReference type="InterPro" id="IPR017896">
    <property type="entry name" value="4Fe4S_Fe-S-bd"/>
</dbReference>
<evidence type="ECO:0000256" key="1">
    <source>
        <dbReference type="ARBA" id="ARBA00009433"/>
    </source>
</evidence>
<comment type="cofactor">
    <cofactor evidence="11">
        <name>[2Fe-2S] cluster</name>
        <dbReference type="ChEBI" id="CHEBI:190135"/>
    </cofactor>
    <text evidence="11">Binds 1 [2Fe-2S] cluster.</text>
</comment>
<evidence type="ECO:0000313" key="14">
    <source>
        <dbReference type="EMBL" id="TKI08506.1"/>
    </source>
</evidence>
<comment type="subunit">
    <text evidence="2">Part of an enzyme complex containing four subunits: a flavoprotein, an iron-sulfur, cytochrome b-556, and a hydrophobic anchor protein.</text>
</comment>
<comment type="caution">
    <text evidence="14">The sequence shown here is derived from an EMBL/GenBank/DDBJ whole genome shotgun (WGS) entry which is preliminary data.</text>
</comment>
<dbReference type="SUPFAM" id="SSF46548">
    <property type="entry name" value="alpha-helical ferredoxin"/>
    <property type="match status" value="1"/>
</dbReference>
<dbReference type="EMBL" id="SZPQ01000001">
    <property type="protein sequence ID" value="TKI08506.1"/>
    <property type="molecule type" value="Genomic_DNA"/>
</dbReference>
<dbReference type="PROSITE" id="PS00198">
    <property type="entry name" value="4FE4S_FER_1"/>
    <property type="match status" value="1"/>
</dbReference>
<dbReference type="InterPro" id="IPR009051">
    <property type="entry name" value="Helical_ferredxn"/>
</dbReference>
<evidence type="ECO:0000259" key="13">
    <source>
        <dbReference type="PROSITE" id="PS51379"/>
    </source>
</evidence>
<keyword evidence="5 11" id="KW-0001">2Fe-2S</keyword>
<gene>
    <name evidence="14" type="ORF">FCN80_00100</name>
</gene>
<evidence type="ECO:0000259" key="12">
    <source>
        <dbReference type="PROSITE" id="PS51085"/>
    </source>
</evidence>
<name>A0ABY2SQP2_9HYPH</name>
<proteinExistence type="inferred from homology"/>
<keyword evidence="10 11" id="KW-0003">3Fe-4S</keyword>
<evidence type="ECO:0000256" key="9">
    <source>
        <dbReference type="ARBA" id="ARBA00023014"/>
    </source>
</evidence>
<dbReference type="Pfam" id="PF13183">
    <property type="entry name" value="Fer4_8"/>
    <property type="match status" value="1"/>
</dbReference>
<dbReference type="InterPro" id="IPR012675">
    <property type="entry name" value="Beta-grasp_dom_sf"/>
</dbReference>
<sequence>MSEQLNKAEAIDVVVAGQNDGPRQGQDRLLTFHILRYNPQDPASKPHMQSYRLEEAEGMTLFIALNEIRQHQDPTLQFDFVCRAGICGSCAIVINGRPGLACRTLTKSLGPEISLTPLPFFELIGDLSVNTGKWMRGMSERLQTWVHAKEQEINLSKAEERMDPQLAEKIYELDRCVECGSCVAACGTARMRPDFVGAVGMGKIARFRMDPRDGRSDEDYYDVIGDDSGVFGCMSLLACHDVCPKSLPLQTQIAFLRRKMATISS</sequence>
<dbReference type="PROSITE" id="PS51085">
    <property type="entry name" value="2FE2S_FER_2"/>
    <property type="match status" value="1"/>
</dbReference>
<evidence type="ECO:0000256" key="4">
    <source>
        <dbReference type="ARBA" id="ARBA00022532"/>
    </source>
</evidence>
<dbReference type="InterPro" id="IPR006058">
    <property type="entry name" value="2Fe2S_fd_BS"/>
</dbReference>
<feature type="domain" description="2Fe-2S ferredoxin-type" evidence="12">
    <location>
        <begin position="33"/>
        <end position="119"/>
    </location>
</feature>
<dbReference type="PANTHER" id="PTHR11921">
    <property type="entry name" value="SUCCINATE DEHYDROGENASE IRON-SULFUR PROTEIN"/>
    <property type="match status" value="1"/>
</dbReference>
<evidence type="ECO:0000313" key="15">
    <source>
        <dbReference type="Proteomes" id="UP000305202"/>
    </source>
</evidence>
<keyword evidence="9 11" id="KW-0411">Iron-sulfur</keyword>
<dbReference type="PANTHER" id="PTHR11921:SF36">
    <property type="entry name" value="FUMARATE REDUCTASE IRON-SULFUR SUBUNIT"/>
    <property type="match status" value="1"/>
</dbReference>
<comment type="catalytic activity">
    <reaction evidence="11">
        <text>a menaquinone + succinate = a menaquinol + fumarate</text>
        <dbReference type="Rhea" id="RHEA:27834"/>
        <dbReference type="Rhea" id="RHEA-COMP:9537"/>
        <dbReference type="Rhea" id="RHEA-COMP:9539"/>
        <dbReference type="ChEBI" id="CHEBI:16374"/>
        <dbReference type="ChEBI" id="CHEBI:18151"/>
        <dbReference type="ChEBI" id="CHEBI:29806"/>
        <dbReference type="ChEBI" id="CHEBI:30031"/>
        <dbReference type="EC" id="1.3.5.1"/>
    </reaction>
</comment>
<dbReference type="RefSeq" id="WP_136987795.1">
    <property type="nucleotide sequence ID" value="NZ_SZPQ01000001.1"/>
</dbReference>
<dbReference type="InterPro" id="IPR036010">
    <property type="entry name" value="2Fe-2S_ferredoxin-like_sf"/>
</dbReference>
<evidence type="ECO:0000256" key="6">
    <source>
        <dbReference type="ARBA" id="ARBA00022723"/>
    </source>
</evidence>
<dbReference type="InterPro" id="IPR017900">
    <property type="entry name" value="4Fe4S_Fe_S_CS"/>
</dbReference>
<keyword evidence="8 11" id="KW-0408">Iron</keyword>
<evidence type="ECO:0000256" key="8">
    <source>
        <dbReference type="ARBA" id="ARBA00023004"/>
    </source>
</evidence>
<reference evidence="14 15" key="1">
    <citation type="submission" date="2019-04" db="EMBL/GenBank/DDBJ databases">
        <authorList>
            <person name="Li M."/>
            <person name="Gao C."/>
        </authorList>
    </citation>
    <scope>NUCLEOTIDE SEQUENCE [LARGE SCALE GENOMIC DNA]</scope>
    <source>
        <strain evidence="14 15">BGMRC 2031</strain>
    </source>
</reference>
<dbReference type="NCBIfam" id="NF010071">
    <property type="entry name" value="PRK13552.1"/>
    <property type="match status" value="1"/>
</dbReference>
<evidence type="ECO:0000256" key="10">
    <source>
        <dbReference type="ARBA" id="ARBA00023291"/>
    </source>
</evidence>
<evidence type="ECO:0000256" key="11">
    <source>
        <dbReference type="RuleBase" id="RU361237"/>
    </source>
</evidence>
<organism evidence="14 15">
    <name type="scientific">Martelella alba</name>
    <dbReference type="NCBI Taxonomy" id="2590451"/>
    <lineage>
        <taxon>Bacteria</taxon>
        <taxon>Pseudomonadati</taxon>
        <taxon>Pseudomonadota</taxon>
        <taxon>Alphaproteobacteria</taxon>
        <taxon>Hyphomicrobiales</taxon>
        <taxon>Aurantimonadaceae</taxon>
        <taxon>Martelella</taxon>
    </lineage>
</organism>
<comment type="cofactor">
    <cofactor evidence="11">
        <name>[3Fe-4S] cluster</name>
        <dbReference type="ChEBI" id="CHEBI:21137"/>
    </cofactor>
    <text evidence="11">Binds 1 [3Fe-4S] cluster.</text>
</comment>
<comment type="similarity">
    <text evidence="1 11">Belongs to the succinate dehydrogenase/fumarate reductase iron-sulfur protein family.</text>
</comment>
<dbReference type="InterPro" id="IPR050573">
    <property type="entry name" value="SDH/FRD_Iron-Sulfur"/>
</dbReference>
<evidence type="ECO:0000256" key="7">
    <source>
        <dbReference type="ARBA" id="ARBA00023002"/>
    </source>
</evidence>
<dbReference type="NCBIfam" id="TIGR00384">
    <property type="entry name" value="dhsB"/>
    <property type="match status" value="1"/>
</dbReference>
<dbReference type="InterPro" id="IPR025192">
    <property type="entry name" value="Succ_DH/fum_Rdtase_N"/>
</dbReference>
<keyword evidence="3 11" id="KW-0004">4Fe-4S</keyword>
<dbReference type="PROSITE" id="PS00197">
    <property type="entry name" value="2FE2S_FER_1"/>
    <property type="match status" value="1"/>
</dbReference>
<evidence type="ECO:0000256" key="2">
    <source>
        <dbReference type="ARBA" id="ARBA00011294"/>
    </source>
</evidence>
<keyword evidence="4" id="KW-0816">Tricarboxylic acid cycle</keyword>
<dbReference type="EC" id="1.3.5.1" evidence="11"/>
<dbReference type="Gene3D" id="1.10.1060.10">
    <property type="entry name" value="Alpha-helical ferredoxin"/>
    <property type="match status" value="1"/>
</dbReference>
<dbReference type="Pfam" id="PF13085">
    <property type="entry name" value="Fer2_3"/>
    <property type="match status" value="1"/>
</dbReference>
<dbReference type="Gene3D" id="3.10.20.30">
    <property type="match status" value="1"/>
</dbReference>
<evidence type="ECO:0000256" key="5">
    <source>
        <dbReference type="ARBA" id="ARBA00022714"/>
    </source>
</evidence>
<comment type="cofactor">
    <cofactor evidence="11">
        <name>[4Fe-4S] cluster</name>
        <dbReference type="ChEBI" id="CHEBI:49883"/>
    </cofactor>
    <text evidence="11">Binds 1 [4Fe-4S] cluster.</text>
</comment>
<keyword evidence="15" id="KW-1185">Reference proteome</keyword>
<dbReference type="InterPro" id="IPR001041">
    <property type="entry name" value="2Fe-2S_ferredoxin-type"/>
</dbReference>
<dbReference type="SUPFAM" id="SSF54292">
    <property type="entry name" value="2Fe-2S ferredoxin-like"/>
    <property type="match status" value="1"/>
</dbReference>
<feature type="domain" description="4Fe-4S ferredoxin-type" evidence="13">
    <location>
        <begin position="167"/>
        <end position="196"/>
    </location>
</feature>
<dbReference type="Proteomes" id="UP000305202">
    <property type="component" value="Unassembled WGS sequence"/>
</dbReference>
<protein>
    <recommendedName>
        <fullName evidence="11">Fumarate reductase iron-sulfur subunit</fullName>
        <ecNumber evidence="11">1.3.5.1</ecNumber>
    </recommendedName>
</protein>
<dbReference type="PROSITE" id="PS51379">
    <property type="entry name" value="4FE4S_FER_2"/>
    <property type="match status" value="1"/>
</dbReference>
<accession>A0ABY2SQP2</accession>
<dbReference type="InterPro" id="IPR004489">
    <property type="entry name" value="Succ_DH/fum_Rdtase_Fe-S"/>
</dbReference>
<keyword evidence="6 11" id="KW-0479">Metal-binding</keyword>